<dbReference type="PANTHER" id="PTHR14237:SF19">
    <property type="entry name" value="MITOCHONDRIAL AMIDOXIME REDUCING COMPONENT 1"/>
    <property type="match status" value="1"/>
</dbReference>
<dbReference type="EMBL" id="HBUF01361100">
    <property type="protein sequence ID" value="CAG6720765.1"/>
    <property type="molecule type" value="Transcribed_RNA"/>
</dbReference>
<sequence length="375" mass="42800">MVPTIQIPTGPTLLVLVSGVTSLFIVWMMTRQSDRNKRTANSYKQIPIEWKQVGIVTGLHIYPLKAGHGLSVDRAYCEQKGLTQIGKDGVGQLSDRCFILFDRVKKKYITNLDHPRLILVKTVAVDRNLIQFSVHNDNTYIPVTVNMKPVTSGRGRTVHTIAMYEKDVVHAVDCGDEASQWFSRYLLGVVDDNIRLGFTSDEQRKLDGTIYEKYRRFYGDHMSNEDMGKFSYLASYMVMNEKSVNDLNEKLTLKGETEVSTENFRGNLILSTNQAYEEDAWTWLRINSVILRVMKPCTRCRMTTLDPETGRFHPRQEPLATLRSYRELPSEEARKLDKYSPRLGVYCGLYVEGTVQVNDTVYAATTGIRDKAVVE</sequence>
<dbReference type="SUPFAM" id="SSF50800">
    <property type="entry name" value="PK beta-barrel domain-like"/>
    <property type="match status" value="1"/>
</dbReference>
<dbReference type="PROSITE" id="PS51340">
    <property type="entry name" value="MOSC"/>
    <property type="match status" value="1"/>
</dbReference>
<keyword evidence="1" id="KW-0812">Transmembrane</keyword>
<name>A0A8D8VC18_9HEMI</name>
<dbReference type="PANTHER" id="PTHR14237">
    <property type="entry name" value="MOLYBDOPTERIN COFACTOR SULFURASE MOSC"/>
    <property type="match status" value="1"/>
</dbReference>
<keyword evidence="1" id="KW-1133">Transmembrane helix</keyword>
<evidence type="ECO:0000313" key="3">
    <source>
        <dbReference type="EMBL" id="CAG6720765.1"/>
    </source>
</evidence>
<evidence type="ECO:0000259" key="2">
    <source>
        <dbReference type="PROSITE" id="PS51340"/>
    </source>
</evidence>
<dbReference type="InterPro" id="IPR005303">
    <property type="entry name" value="MOCOS_middle"/>
</dbReference>
<protein>
    <submittedName>
        <fullName evidence="3">Mitochondrial amidoxime reducing component 2</fullName>
    </submittedName>
</protein>
<dbReference type="GO" id="GO:0030170">
    <property type="term" value="F:pyridoxal phosphate binding"/>
    <property type="evidence" value="ECO:0007669"/>
    <property type="project" value="InterPro"/>
</dbReference>
<dbReference type="GO" id="GO:0030151">
    <property type="term" value="F:molybdenum ion binding"/>
    <property type="evidence" value="ECO:0007669"/>
    <property type="project" value="InterPro"/>
</dbReference>
<organism evidence="3">
    <name type="scientific">Cacopsylla melanoneura</name>
    <dbReference type="NCBI Taxonomy" id="428564"/>
    <lineage>
        <taxon>Eukaryota</taxon>
        <taxon>Metazoa</taxon>
        <taxon>Ecdysozoa</taxon>
        <taxon>Arthropoda</taxon>
        <taxon>Hexapoda</taxon>
        <taxon>Insecta</taxon>
        <taxon>Pterygota</taxon>
        <taxon>Neoptera</taxon>
        <taxon>Paraneoptera</taxon>
        <taxon>Hemiptera</taxon>
        <taxon>Sternorrhyncha</taxon>
        <taxon>Psylloidea</taxon>
        <taxon>Psyllidae</taxon>
        <taxon>Psyllinae</taxon>
        <taxon>Cacopsylla</taxon>
    </lineage>
</organism>
<feature type="domain" description="MOSC" evidence="2">
    <location>
        <begin position="204"/>
        <end position="364"/>
    </location>
</feature>
<dbReference type="GO" id="GO:0003824">
    <property type="term" value="F:catalytic activity"/>
    <property type="evidence" value="ECO:0007669"/>
    <property type="project" value="InterPro"/>
</dbReference>
<dbReference type="InterPro" id="IPR005302">
    <property type="entry name" value="MoCF_Sase_C"/>
</dbReference>
<keyword evidence="1" id="KW-0472">Membrane</keyword>
<accession>A0A8D8VC18</accession>
<dbReference type="Pfam" id="PF03476">
    <property type="entry name" value="MOSC_N"/>
    <property type="match status" value="1"/>
</dbReference>
<dbReference type="SUPFAM" id="SSF141673">
    <property type="entry name" value="MOSC N-terminal domain-like"/>
    <property type="match status" value="1"/>
</dbReference>
<reference evidence="3" key="1">
    <citation type="submission" date="2021-05" db="EMBL/GenBank/DDBJ databases">
        <authorList>
            <person name="Alioto T."/>
            <person name="Alioto T."/>
            <person name="Gomez Garrido J."/>
        </authorList>
    </citation>
    <scope>NUCLEOTIDE SEQUENCE</scope>
</reference>
<dbReference type="InterPro" id="IPR011037">
    <property type="entry name" value="Pyrv_Knase-like_insert_dom_sf"/>
</dbReference>
<evidence type="ECO:0000256" key="1">
    <source>
        <dbReference type="SAM" id="Phobius"/>
    </source>
</evidence>
<proteinExistence type="predicted"/>
<dbReference type="AlphaFoldDB" id="A0A8D8VC18"/>
<dbReference type="Pfam" id="PF03473">
    <property type="entry name" value="MOSC"/>
    <property type="match status" value="1"/>
</dbReference>
<feature type="transmembrane region" description="Helical" evidence="1">
    <location>
        <begin position="12"/>
        <end position="30"/>
    </location>
</feature>